<keyword evidence="2" id="KW-1185">Reference proteome</keyword>
<accession>A0ABD5WQT0</accession>
<dbReference type="InterPro" id="IPR043519">
    <property type="entry name" value="NT_sf"/>
</dbReference>
<name>A0ABD5WQT0_9EURY</name>
<organism evidence="1 2">
    <name type="scientific">Halorussus caseinilyticus</name>
    <dbReference type="NCBI Taxonomy" id="3034025"/>
    <lineage>
        <taxon>Archaea</taxon>
        <taxon>Methanobacteriati</taxon>
        <taxon>Methanobacteriota</taxon>
        <taxon>Stenosarchaea group</taxon>
        <taxon>Halobacteria</taxon>
        <taxon>Halobacteriales</taxon>
        <taxon>Haladaptataceae</taxon>
        <taxon>Halorussus</taxon>
    </lineage>
</organism>
<dbReference type="Pfam" id="PF04229">
    <property type="entry name" value="GrpB"/>
    <property type="match status" value="2"/>
</dbReference>
<dbReference type="PANTHER" id="PTHR34822:SF1">
    <property type="entry name" value="GRPB FAMILY PROTEIN"/>
    <property type="match status" value="1"/>
</dbReference>
<dbReference type="SUPFAM" id="SSF81301">
    <property type="entry name" value="Nucleotidyltransferase"/>
    <property type="match status" value="1"/>
</dbReference>
<evidence type="ECO:0000313" key="1">
    <source>
        <dbReference type="EMBL" id="MFC7080444.1"/>
    </source>
</evidence>
<protein>
    <submittedName>
        <fullName evidence="1">GrpB family protein</fullName>
    </submittedName>
</protein>
<dbReference type="PANTHER" id="PTHR34822">
    <property type="entry name" value="GRPB DOMAIN PROTEIN (AFU_ORTHOLOGUE AFUA_1G01530)"/>
    <property type="match status" value="1"/>
</dbReference>
<dbReference type="AlphaFoldDB" id="A0ABD5WQT0"/>
<dbReference type="RefSeq" id="WP_276282181.1">
    <property type="nucleotide sequence ID" value="NZ_CP119809.1"/>
</dbReference>
<reference evidence="1 2" key="1">
    <citation type="journal article" date="2019" name="Int. J. Syst. Evol. Microbiol.">
        <title>The Global Catalogue of Microorganisms (GCM) 10K type strain sequencing project: providing services to taxonomists for standard genome sequencing and annotation.</title>
        <authorList>
            <consortium name="The Broad Institute Genomics Platform"/>
            <consortium name="The Broad Institute Genome Sequencing Center for Infectious Disease"/>
            <person name="Wu L."/>
            <person name="Ma J."/>
        </authorList>
    </citation>
    <scope>NUCLEOTIDE SEQUENCE [LARGE SCALE GENOMIC DNA]</scope>
    <source>
        <strain evidence="1 2">DT72</strain>
    </source>
</reference>
<comment type="caution">
    <text evidence="1">The sequence shown here is derived from an EMBL/GenBank/DDBJ whole genome shotgun (WGS) entry which is preliminary data.</text>
</comment>
<dbReference type="Gene3D" id="3.30.460.10">
    <property type="entry name" value="Beta Polymerase, domain 2"/>
    <property type="match status" value="2"/>
</dbReference>
<dbReference type="EMBL" id="JBHSZH010000005">
    <property type="protein sequence ID" value="MFC7080444.1"/>
    <property type="molecule type" value="Genomic_DNA"/>
</dbReference>
<dbReference type="Proteomes" id="UP001596407">
    <property type="component" value="Unassembled WGS sequence"/>
</dbReference>
<gene>
    <name evidence="1" type="ORF">ACFQJ6_10285</name>
</gene>
<evidence type="ECO:0000313" key="2">
    <source>
        <dbReference type="Proteomes" id="UP001596407"/>
    </source>
</evidence>
<sequence>MVGLERGTVEIRSYRPEWGRHYEAEVERLQSVAGERLLDFEHIGSTAVEGLAAKPVIDLYREKLAFRDYLRDHPEVAAEYEELKRELADGHADDRDAYTAKKGEFVERVLADALDRE</sequence>
<dbReference type="GeneID" id="79302917"/>
<proteinExistence type="predicted"/>
<dbReference type="InterPro" id="IPR007344">
    <property type="entry name" value="GrpB/CoaE"/>
</dbReference>